<keyword evidence="1" id="KW-1133">Transmembrane helix</keyword>
<accession>G3BAK0</accession>
<proteinExistence type="predicted"/>
<protein>
    <submittedName>
        <fullName evidence="2">Uncharacterized protein</fullName>
    </submittedName>
</protein>
<feature type="transmembrane region" description="Helical" evidence="1">
    <location>
        <begin position="79"/>
        <end position="100"/>
    </location>
</feature>
<name>G3BAK0_CANTC</name>
<evidence type="ECO:0000256" key="1">
    <source>
        <dbReference type="SAM" id="Phobius"/>
    </source>
</evidence>
<dbReference type="AlphaFoldDB" id="G3BAK0"/>
<feature type="transmembrane region" description="Helical" evidence="1">
    <location>
        <begin position="24"/>
        <end position="44"/>
    </location>
</feature>
<dbReference type="Proteomes" id="UP000000707">
    <property type="component" value="Unassembled WGS sequence"/>
</dbReference>
<gene>
    <name evidence="2" type="ORF">CANTEDRAFT_107765</name>
</gene>
<reference evidence="2 3" key="1">
    <citation type="journal article" date="2011" name="Proc. Natl. Acad. Sci. U.S.A.">
        <title>Comparative genomics of xylose-fermenting fungi for enhanced biofuel production.</title>
        <authorList>
            <person name="Wohlbach D.J."/>
            <person name="Kuo A."/>
            <person name="Sato T.K."/>
            <person name="Potts K.M."/>
            <person name="Salamov A.A."/>
            <person name="LaButti K.M."/>
            <person name="Sun H."/>
            <person name="Clum A."/>
            <person name="Pangilinan J.L."/>
            <person name="Lindquist E.A."/>
            <person name="Lucas S."/>
            <person name="Lapidus A."/>
            <person name="Jin M."/>
            <person name="Gunawan C."/>
            <person name="Balan V."/>
            <person name="Dale B.E."/>
            <person name="Jeffries T.W."/>
            <person name="Zinkel R."/>
            <person name="Barry K.W."/>
            <person name="Grigoriev I.V."/>
            <person name="Gasch A.P."/>
        </authorList>
    </citation>
    <scope>NUCLEOTIDE SEQUENCE [LARGE SCALE GENOMIC DNA]</scope>
    <source>
        <strain evidence="3">ATCC 10573 / BCRC 21748 / CBS 615 / JCM 9827 / NBRC 10315 / NRRL Y-1498 / VKM Y-70</strain>
    </source>
</reference>
<sequence length="126" mass="13844">MAGLSTVVASLNRKVVTSSSRPTVLRNMAGLSTSVTLGVVGLTVSGKMVRTSTLVTGGRRLELRSSRSRRWLFSSRSIAVLRYVAKLTTIVTLGTLFLSWTVRLNMSHITTQVTLFMGGQFWFLTF</sequence>
<keyword evidence="1" id="KW-0812">Transmembrane</keyword>
<keyword evidence="1" id="KW-0472">Membrane</keyword>
<dbReference type="HOGENOM" id="CLU_2133184_0_0_1"/>
<keyword evidence="3" id="KW-1185">Reference proteome</keyword>
<organism evidence="3">
    <name type="scientific">Candida tenuis (strain ATCC 10573 / BCRC 21748 / CBS 615 / JCM 9827 / NBRC 10315 / NRRL Y-1498 / VKM Y-70)</name>
    <name type="common">Yeast</name>
    <name type="synonym">Yamadazyma tenuis</name>
    <dbReference type="NCBI Taxonomy" id="590646"/>
    <lineage>
        <taxon>Eukaryota</taxon>
        <taxon>Fungi</taxon>
        <taxon>Dikarya</taxon>
        <taxon>Ascomycota</taxon>
        <taxon>Saccharomycotina</taxon>
        <taxon>Pichiomycetes</taxon>
        <taxon>Debaryomycetaceae</taxon>
        <taxon>Yamadazyma</taxon>
    </lineage>
</organism>
<dbReference type="OrthoDB" id="10261433at2759"/>
<evidence type="ECO:0000313" key="3">
    <source>
        <dbReference type="Proteomes" id="UP000000707"/>
    </source>
</evidence>
<dbReference type="EMBL" id="GL996527">
    <property type="protein sequence ID" value="EGV61423.1"/>
    <property type="molecule type" value="Genomic_DNA"/>
</dbReference>
<evidence type="ECO:0000313" key="2">
    <source>
        <dbReference type="EMBL" id="EGV61423.1"/>
    </source>
</evidence>